<evidence type="ECO:0000256" key="2">
    <source>
        <dbReference type="SAM" id="MobiDB-lite"/>
    </source>
</evidence>
<evidence type="ECO:0000313" key="3">
    <source>
        <dbReference type="EMBL" id="KAF2072630.1"/>
    </source>
</evidence>
<feature type="compositionally biased region" description="Low complexity" evidence="2">
    <location>
        <begin position="188"/>
        <end position="197"/>
    </location>
</feature>
<dbReference type="Proteomes" id="UP000695562">
    <property type="component" value="Unassembled WGS sequence"/>
</dbReference>
<feature type="region of interest" description="Disordered" evidence="2">
    <location>
        <begin position="182"/>
        <end position="213"/>
    </location>
</feature>
<proteinExistence type="predicted"/>
<name>A0A8J4UYE7_9MYCE</name>
<feature type="region of interest" description="Disordered" evidence="2">
    <location>
        <begin position="32"/>
        <end position="53"/>
    </location>
</feature>
<gene>
    <name evidence="3" type="ORF">CYY_006053</name>
</gene>
<reference evidence="3" key="1">
    <citation type="submission" date="2020-01" db="EMBL/GenBank/DDBJ databases">
        <title>Development of genomics and gene disruption for Polysphondylium violaceum indicates a role for the polyketide synthase stlB in stalk morphogenesis.</title>
        <authorList>
            <person name="Narita B."/>
            <person name="Kawabe Y."/>
            <person name="Kin K."/>
            <person name="Saito T."/>
            <person name="Gibbs R."/>
            <person name="Kuspa A."/>
            <person name="Muzny D."/>
            <person name="Queller D."/>
            <person name="Richards S."/>
            <person name="Strassman J."/>
            <person name="Sucgang R."/>
            <person name="Worley K."/>
            <person name="Schaap P."/>
        </authorList>
    </citation>
    <scope>NUCLEOTIDE SEQUENCE</scope>
    <source>
        <strain evidence="3">QSvi11</strain>
    </source>
</reference>
<organism evidence="3 4">
    <name type="scientific">Polysphondylium violaceum</name>
    <dbReference type="NCBI Taxonomy" id="133409"/>
    <lineage>
        <taxon>Eukaryota</taxon>
        <taxon>Amoebozoa</taxon>
        <taxon>Evosea</taxon>
        <taxon>Eumycetozoa</taxon>
        <taxon>Dictyostelia</taxon>
        <taxon>Dictyosteliales</taxon>
        <taxon>Dictyosteliaceae</taxon>
        <taxon>Polysphondylium</taxon>
    </lineage>
</organism>
<dbReference type="GO" id="GO:0030133">
    <property type="term" value="C:transport vesicle"/>
    <property type="evidence" value="ECO:0007669"/>
    <property type="project" value="TreeGrafter"/>
</dbReference>
<dbReference type="PANTHER" id="PTHR31328:SF2">
    <property type="entry name" value="BIOGENESIS OF LYSOSOME-RELATED ORGANELLES COMPLEX 1 SUBUNIT 6"/>
    <property type="match status" value="1"/>
</dbReference>
<dbReference type="InterPro" id="IPR028119">
    <property type="entry name" value="Snapin/Pallidin/Snn1"/>
</dbReference>
<keyword evidence="1" id="KW-0175">Coiled coil</keyword>
<dbReference type="AlphaFoldDB" id="A0A8J4UYE7"/>
<comment type="caution">
    <text evidence="3">The sequence shown here is derived from an EMBL/GenBank/DDBJ whole genome shotgun (WGS) entry which is preliminary data.</text>
</comment>
<feature type="region of interest" description="Disordered" evidence="2">
    <location>
        <begin position="1"/>
        <end position="20"/>
    </location>
</feature>
<sequence>MSETQIQSTNDKDTEKTVDTTVVDSSTINTNKTTTATATTTNLPPTEQEPTDNYKPFNPLSLAIPDLTEGLLLINKIPLDAITLKLNELQQEQLMLLNSLKNENIKLHTIKNIDVIVENFKKISEYLIKIQNLKKDMIHATDKMNRLTDKTNNLKEKKKQYQISLNDKYEKALQRERDLTVKPSPELQQNQQQQQQQPHKHHKQHTLNSNITL</sequence>
<evidence type="ECO:0008006" key="5">
    <source>
        <dbReference type="Google" id="ProtNLM"/>
    </source>
</evidence>
<dbReference type="Pfam" id="PF14712">
    <property type="entry name" value="Snapin_Pallidin"/>
    <property type="match status" value="1"/>
</dbReference>
<feature type="coiled-coil region" evidence="1">
    <location>
        <begin position="130"/>
        <end position="164"/>
    </location>
</feature>
<dbReference type="OrthoDB" id="19659at2759"/>
<accession>A0A8J4UYE7</accession>
<feature type="compositionally biased region" description="Low complexity" evidence="2">
    <location>
        <begin position="32"/>
        <end position="42"/>
    </location>
</feature>
<protein>
    <recommendedName>
        <fullName evidence="5">Biogenesis of lysosome-related organelles complex 1 subunit 6</fullName>
    </recommendedName>
</protein>
<keyword evidence="4" id="KW-1185">Reference proteome</keyword>
<dbReference type="EMBL" id="AJWJ01000262">
    <property type="protein sequence ID" value="KAF2072630.1"/>
    <property type="molecule type" value="Genomic_DNA"/>
</dbReference>
<dbReference type="PANTHER" id="PTHR31328">
    <property type="entry name" value="BIOGENESIS OF LYSOSOME-RELATED ORGANELLES COMPLEX 1 SUBUNIT 6"/>
    <property type="match status" value="1"/>
</dbReference>
<dbReference type="GO" id="GO:0031083">
    <property type="term" value="C:BLOC-1 complex"/>
    <property type="evidence" value="ECO:0007669"/>
    <property type="project" value="TreeGrafter"/>
</dbReference>
<evidence type="ECO:0000256" key="1">
    <source>
        <dbReference type="SAM" id="Coils"/>
    </source>
</evidence>
<evidence type="ECO:0000313" key="4">
    <source>
        <dbReference type="Proteomes" id="UP000695562"/>
    </source>
</evidence>